<gene>
    <name evidence="5" type="ORF">QOL99_00340</name>
</gene>
<organism evidence="5 6">
    <name type="scientific">Deinococcus rhizophilus</name>
    <dbReference type="NCBI Taxonomy" id="3049544"/>
    <lineage>
        <taxon>Bacteria</taxon>
        <taxon>Thermotogati</taxon>
        <taxon>Deinococcota</taxon>
        <taxon>Deinococci</taxon>
        <taxon>Deinococcales</taxon>
        <taxon>Deinococcaceae</taxon>
        <taxon>Deinococcus</taxon>
    </lineage>
</organism>
<keyword evidence="6" id="KW-1185">Reference proteome</keyword>
<protein>
    <submittedName>
        <fullName evidence="5">HNH endonuclease</fullName>
    </submittedName>
</protein>
<keyword evidence="3" id="KW-0804">Transcription</keyword>
<evidence type="ECO:0000256" key="2">
    <source>
        <dbReference type="ARBA" id="ARBA00023125"/>
    </source>
</evidence>
<evidence type="ECO:0000313" key="5">
    <source>
        <dbReference type="EMBL" id="MDL2342597.1"/>
    </source>
</evidence>
<dbReference type="GO" id="GO:0004519">
    <property type="term" value="F:endonuclease activity"/>
    <property type="evidence" value="ECO:0007669"/>
    <property type="project" value="UniProtKB-KW"/>
</dbReference>
<dbReference type="Proteomes" id="UP001302059">
    <property type="component" value="Unassembled WGS sequence"/>
</dbReference>
<name>A0ABT7JC33_9DEIO</name>
<dbReference type="Pfam" id="PF13392">
    <property type="entry name" value="HNH_3"/>
    <property type="match status" value="1"/>
</dbReference>
<evidence type="ECO:0000313" key="6">
    <source>
        <dbReference type="Proteomes" id="UP001302059"/>
    </source>
</evidence>
<feature type="domain" description="AP2/ERF" evidence="4">
    <location>
        <begin position="87"/>
        <end position="144"/>
    </location>
</feature>
<dbReference type="SUPFAM" id="SSF54171">
    <property type="entry name" value="DNA-binding domain"/>
    <property type="match status" value="1"/>
</dbReference>
<dbReference type="InterPro" id="IPR044925">
    <property type="entry name" value="His-Me_finger_sf"/>
</dbReference>
<proteinExistence type="predicted"/>
<dbReference type="Gene3D" id="3.30.730.10">
    <property type="entry name" value="AP2/ERF domain"/>
    <property type="match status" value="1"/>
</dbReference>
<evidence type="ECO:0000256" key="3">
    <source>
        <dbReference type="ARBA" id="ARBA00023163"/>
    </source>
</evidence>
<keyword evidence="5" id="KW-0378">Hydrolase</keyword>
<reference evidence="5 6" key="1">
    <citation type="submission" date="2023-05" db="EMBL/GenBank/DDBJ databases">
        <authorList>
            <person name="Gao F."/>
        </authorList>
    </citation>
    <scope>NUCLEOTIDE SEQUENCE [LARGE SCALE GENOMIC DNA]</scope>
    <source>
        <strain evidence="5 6">MIMF12</strain>
    </source>
</reference>
<dbReference type="InterPro" id="IPR036955">
    <property type="entry name" value="AP2/ERF_dom_sf"/>
</dbReference>
<dbReference type="SUPFAM" id="SSF54060">
    <property type="entry name" value="His-Me finger endonucleases"/>
    <property type="match status" value="1"/>
</dbReference>
<dbReference type="PROSITE" id="PS51032">
    <property type="entry name" value="AP2_ERF"/>
    <property type="match status" value="1"/>
</dbReference>
<dbReference type="EMBL" id="JASNGB010000001">
    <property type="protein sequence ID" value="MDL2342597.1"/>
    <property type="molecule type" value="Genomic_DNA"/>
</dbReference>
<evidence type="ECO:0000256" key="1">
    <source>
        <dbReference type="ARBA" id="ARBA00023015"/>
    </source>
</evidence>
<keyword evidence="5" id="KW-0540">Nuclease</keyword>
<keyword evidence="5" id="KW-0255">Endonuclease</keyword>
<keyword evidence="1" id="KW-0805">Transcription regulation</keyword>
<dbReference type="InterPro" id="IPR001471">
    <property type="entry name" value="AP2/ERF_dom"/>
</dbReference>
<dbReference type="Gene3D" id="3.90.75.20">
    <property type="match status" value="1"/>
</dbReference>
<dbReference type="SMART" id="SM00380">
    <property type="entry name" value="AP2"/>
    <property type="match status" value="1"/>
</dbReference>
<accession>A0ABT7JC33</accession>
<evidence type="ECO:0000259" key="4">
    <source>
        <dbReference type="PROSITE" id="PS51032"/>
    </source>
</evidence>
<dbReference type="InterPro" id="IPR016177">
    <property type="entry name" value="DNA-bd_dom_sf"/>
</dbReference>
<comment type="caution">
    <text evidence="5">The sequence shown here is derived from an EMBL/GenBank/DDBJ whole genome shotgun (WGS) entry which is preliminary data.</text>
</comment>
<dbReference type="InterPro" id="IPR003615">
    <property type="entry name" value="HNH_nuc"/>
</dbReference>
<sequence length="153" mass="16991">MALCDDADLALLSQHRWHLSRRGYPRTYWRKEGVRSATLEMHLLLRDEKGGGYKDHINGDPLDNRRANLRACTAQENAWNRRAHRNSKTGVKGVSPHKGKFRATIHKSGAQIYLGTFTTVELAAAAYNGAAVALYGAFARLNPLPLEVAHASD</sequence>
<keyword evidence="2" id="KW-0238">DNA-binding</keyword>
<dbReference type="RefSeq" id="WP_285520634.1">
    <property type="nucleotide sequence ID" value="NZ_JASNGB010000001.1"/>
</dbReference>